<dbReference type="Gramene" id="KJB61883">
    <property type="protein sequence ID" value="KJB61883"/>
    <property type="gene ID" value="B456_009G388300"/>
</dbReference>
<feature type="chain" id="PRO_5002251292" description="Gnk2-homologous domain-containing protein" evidence="3">
    <location>
        <begin position="30"/>
        <end position="139"/>
    </location>
</feature>
<dbReference type="AlphaFoldDB" id="A0A0D2SFD4"/>
<evidence type="ECO:0000256" key="2">
    <source>
        <dbReference type="ARBA" id="ARBA00022737"/>
    </source>
</evidence>
<evidence type="ECO:0000256" key="1">
    <source>
        <dbReference type="ARBA" id="ARBA00022729"/>
    </source>
</evidence>
<keyword evidence="6" id="KW-1185">Reference proteome</keyword>
<keyword evidence="1 3" id="KW-0732">Signal</keyword>
<dbReference type="PROSITE" id="PS51473">
    <property type="entry name" value="GNK2"/>
    <property type="match status" value="1"/>
</dbReference>
<dbReference type="EMBL" id="CM001748">
    <property type="protein sequence ID" value="KJB61883.1"/>
    <property type="molecule type" value="Genomic_DNA"/>
</dbReference>
<feature type="domain" description="Gnk2-homologous" evidence="4">
    <location>
        <begin position="35"/>
        <end position="138"/>
    </location>
</feature>
<keyword evidence="2" id="KW-0677">Repeat</keyword>
<dbReference type="Proteomes" id="UP000032304">
    <property type="component" value="Chromosome 9"/>
</dbReference>
<evidence type="ECO:0000256" key="3">
    <source>
        <dbReference type="SAM" id="SignalP"/>
    </source>
</evidence>
<dbReference type="FunFam" id="3.30.430.20:FF:000003">
    <property type="entry name" value="Cysteine-rich RLK (RECEPTOR-like protein kinase) 10"/>
    <property type="match status" value="1"/>
</dbReference>
<feature type="signal peptide" evidence="3">
    <location>
        <begin position="1"/>
        <end position="29"/>
    </location>
</feature>
<dbReference type="OMA" id="VNASSHE"/>
<evidence type="ECO:0000313" key="6">
    <source>
        <dbReference type="Proteomes" id="UP000032304"/>
    </source>
</evidence>
<gene>
    <name evidence="5" type="ORF">B456_009G388300</name>
</gene>
<dbReference type="STRING" id="29730.A0A0D2SFD4"/>
<sequence length="139" mass="15730">MKWAMGSSSSTFLLFLYSFLLSLATLTLSQLHDVYFERNCSDTNGNFTPNSAYQTNLNAIISQLPTLAHFNYGFFNLSAGGSPDKVYSSALCRSDLTQDRCYSCLNYTATELERLCPRIKTAIAWSELCLVRLYTLDEW</sequence>
<dbReference type="OrthoDB" id="1646025at2759"/>
<protein>
    <recommendedName>
        <fullName evidence="4">Gnk2-homologous domain-containing protein</fullName>
    </recommendedName>
</protein>
<reference evidence="5 6" key="1">
    <citation type="journal article" date="2012" name="Nature">
        <title>Repeated polyploidization of Gossypium genomes and the evolution of spinnable cotton fibres.</title>
        <authorList>
            <person name="Paterson A.H."/>
            <person name="Wendel J.F."/>
            <person name="Gundlach H."/>
            <person name="Guo H."/>
            <person name="Jenkins J."/>
            <person name="Jin D."/>
            <person name="Llewellyn D."/>
            <person name="Showmaker K.C."/>
            <person name="Shu S."/>
            <person name="Udall J."/>
            <person name="Yoo M.J."/>
            <person name="Byers R."/>
            <person name="Chen W."/>
            <person name="Doron-Faigenboim A."/>
            <person name="Duke M.V."/>
            <person name="Gong L."/>
            <person name="Grimwood J."/>
            <person name="Grover C."/>
            <person name="Grupp K."/>
            <person name="Hu G."/>
            <person name="Lee T.H."/>
            <person name="Li J."/>
            <person name="Lin L."/>
            <person name="Liu T."/>
            <person name="Marler B.S."/>
            <person name="Page J.T."/>
            <person name="Roberts A.W."/>
            <person name="Romanel E."/>
            <person name="Sanders W.S."/>
            <person name="Szadkowski E."/>
            <person name="Tan X."/>
            <person name="Tang H."/>
            <person name="Xu C."/>
            <person name="Wang J."/>
            <person name="Wang Z."/>
            <person name="Zhang D."/>
            <person name="Zhang L."/>
            <person name="Ashrafi H."/>
            <person name="Bedon F."/>
            <person name="Bowers J.E."/>
            <person name="Brubaker C.L."/>
            <person name="Chee P.W."/>
            <person name="Das S."/>
            <person name="Gingle A.R."/>
            <person name="Haigler C.H."/>
            <person name="Harker D."/>
            <person name="Hoffmann L.V."/>
            <person name="Hovav R."/>
            <person name="Jones D.C."/>
            <person name="Lemke C."/>
            <person name="Mansoor S."/>
            <person name="ur Rahman M."/>
            <person name="Rainville L.N."/>
            <person name="Rambani A."/>
            <person name="Reddy U.K."/>
            <person name="Rong J.K."/>
            <person name="Saranga Y."/>
            <person name="Scheffler B.E."/>
            <person name="Scheffler J.A."/>
            <person name="Stelly D.M."/>
            <person name="Triplett B.A."/>
            <person name="Van Deynze A."/>
            <person name="Vaslin M.F."/>
            <person name="Waghmare V.N."/>
            <person name="Walford S.A."/>
            <person name="Wright R.J."/>
            <person name="Zaki E.A."/>
            <person name="Zhang T."/>
            <person name="Dennis E.S."/>
            <person name="Mayer K.F."/>
            <person name="Peterson D.G."/>
            <person name="Rokhsar D.S."/>
            <person name="Wang X."/>
            <person name="Schmutz J."/>
        </authorList>
    </citation>
    <scope>NUCLEOTIDE SEQUENCE [LARGE SCALE GENOMIC DNA]</scope>
</reference>
<dbReference type="InterPro" id="IPR002902">
    <property type="entry name" value="GNK2"/>
</dbReference>
<name>A0A0D2SFD4_GOSRA</name>
<dbReference type="PANTHER" id="PTHR32099:SF51">
    <property type="entry name" value="CYSTEINE-RICH RECEPTOR-LIKE PROTEIN KINASE 25 ISOFORM X1"/>
    <property type="match status" value="1"/>
</dbReference>
<evidence type="ECO:0000313" key="5">
    <source>
        <dbReference type="EMBL" id="KJB61883.1"/>
    </source>
</evidence>
<evidence type="ECO:0000259" key="4">
    <source>
        <dbReference type="PROSITE" id="PS51473"/>
    </source>
</evidence>
<organism evidence="5 6">
    <name type="scientific">Gossypium raimondii</name>
    <name type="common">Peruvian cotton</name>
    <name type="synonym">Gossypium klotzschianum subsp. raimondii</name>
    <dbReference type="NCBI Taxonomy" id="29730"/>
    <lineage>
        <taxon>Eukaryota</taxon>
        <taxon>Viridiplantae</taxon>
        <taxon>Streptophyta</taxon>
        <taxon>Embryophyta</taxon>
        <taxon>Tracheophyta</taxon>
        <taxon>Spermatophyta</taxon>
        <taxon>Magnoliopsida</taxon>
        <taxon>eudicotyledons</taxon>
        <taxon>Gunneridae</taxon>
        <taxon>Pentapetalae</taxon>
        <taxon>rosids</taxon>
        <taxon>malvids</taxon>
        <taxon>Malvales</taxon>
        <taxon>Malvaceae</taxon>
        <taxon>Malvoideae</taxon>
        <taxon>Gossypium</taxon>
    </lineage>
</organism>
<dbReference type="Gene3D" id="3.30.430.20">
    <property type="entry name" value="Gnk2 domain, C-X8-C-X2-C motif"/>
    <property type="match status" value="1"/>
</dbReference>
<accession>A0A0D2SFD4</accession>
<dbReference type="PANTHER" id="PTHR32099">
    <property type="entry name" value="CYSTEINE-RICH REPEAT SECRETORY PROTEIN"/>
    <property type="match status" value="1"/>
</dbReference>
<dbReference type="Pfam" id="PF01657">
    <property type="entry name" value="Stress-antifung"/>
    <property type="match status" value="1"/>
</dbReference>
<dbReference type="InterPro" id="IPR038408">
    <property type="entry name" value="GNK2_sf"/>
</dbReference>
<proteinExistence type="predicted"/>
<dbReference type="CDD" id="cd23509">
    <property type="entry name" value="Gnk2-like"/>
    <property type="match status" value="1"/>
</dbReference>